<sequence>MELKTREHETRNGGKCVALCSVLVLFGFDKVTLR</sequence>
<comment type="caution">
    <text evidence="1">The sequence shown here is derived from an EMBL/GenBank/DDBJ whole genome shotgun (WGS) entry which is preliminary data.</text>
</comment>
<organism evidence="1 2">
    <name type="scientific">Trifolium medium</name>
    <dbReference type="NCBI Taxonomy" id="97028"/>
    <lineage>
        <taxon>Eukaryota</taxon>
        <taxon>Viridiplantae</taxon>
        <taxon>Streptophyta</taxon>
        <taxon>Embryophyta</taxon>
        <taxon>Tracheophyta</taxon>
        <taxon>Spermatophyta</taxon>
        <taxon>Magnoliopsida</taxon>
        <taxon>eudicotyledons</taxon>
        <taxon>Gunneridae</taxon>
        <taxon>Pentapetalae</taxon>
        <taxon>rosids</taxon>
        <taxon>fabids</taxon>
        <taxon>Fabales</taxon>
        <taxon>Fabaceae</taxon>
        <taxon>Papilionoideae</taxon>
        <taxon>50 kb inversion clade</taxon>
        <taxon>NPAAA clade</taxon>
        <taxon>Hologalegina</taxon>
        <taxon>IRL clade</taxon>
        <taxon>Trifolieae</taxon>
        <taxon>Trifolium</taxon>
    </lineage>
</organism>
<dbReference type="EMBL" id="LXQA010328145">
    <property type="protein sequence ID" value="MCI44260.1"/>
    <property type="molecule type" value="Genomic_DNA"/>
</dbReference>
<protein>
    <submittedName>
        <fullName evidence="1">Uncharacterized protein</fullName>
    </submittedName>
</protein>
<evidence type="ECO:0000313" key="2">
    <source>
        <dbReference type="Proteomes" id="UP000265520"/>
    </source>
</evidence>
<accession>A0A392S8H0</accession>
<dbReference type="Proteomes" id="UP000265520">
    <property type="component" value="Unassembled WGS sequence"/>
</dbReference>
<feature type="non-terminal residue" evidence="1">
    <location>
        <position position="34"/>
    </location>
</feature>
<dbReference type="AlphaFoldDB" id="A0A392S8H0"/>
<evidence type="ECO:0000313" key="1">
    <source>
        <dbReference type="EMBL" id="MCI44260.1"/>
    </source>
</evidence>
<reference evidence="1 2" key="1">
    <citation type="journal article" date="2018" name="Front. Plant Sci.">
        <title>Red Clover (Trifolium pratense) and Zigzag Clover (T. medium) - A Picture of Genomic Similarities and Differences.</title>
        <authorList>
            <person name="Dluhosova J."/>
            <person name="Istvanek J."/>
            <person name="Nedelnik J."/>
            <person name="Repkova J."/>
        </authorList>
    </citation>
    <scope>NUCLEOTIDE SEQUENCE [LARGE SCALE GENOMIC DNA]</scope>
    <source>
        <strain evidence="2">cv. 10/8</strain>
        <tissue evidence="1">Leaf</tissue>
    </source>
</reference>
<name>A0A392S8H0_9FABA</name>
<proteinExistence type="predicted"/>
<keyword evidence="2" id="KW-1185">Reference proteome</keyword>